<dbReference type="OrthoDB" id="679529at2"/>
<reference evidence="3" key="1">
    <citation type="submission" date="2016-10" db="EMBL/GenBank/DDBJ databases">
        <authorList>
            <person name="Varghese N."/>
            <person name="Submissions S."/>
        </authorList>
    </citation>
    <scope>NUCLEOTIDE SEQUENCE [LARGE SCALE GENOMIC DNA]</scope>
    <source>
        <strain evidence="3">DSM 18733</strain>
    </source>
</reference>
<dbReference type="InterPro" id="IPR049211">
    <property type="entry name" value="DUF6814"/>
</dbReference>
<keyword evidence="1" id="KW-1133">Transmembrane helix</keyword>
<dbReference type="Proteomes" id="UP000199421">
    <property type="component" value="Unassembled WGS sequence"/>
</dbReference>
<feature type="transmembrane region" description="Helical" evidence="1">
    <location>
        <begin position="44"/>
        <end position="66"/>
    </location>
</feature>
<keyword evidence="1" id="KW-0472">Membrane</keyword>
<evidence type="ECO:0000313" key="2">
    <source>
        <dbReference type="EMBL" id="SEM32155.1"/>
    </source>
</evidence>
<feature type="transmembrane region" description="Helical" evidence="1">
    <location>
        <begin position="7"/>
        <end position="24"/>
    </location>
</feature>
<accession>A0A1H7XEQ8</accession>
<dbReference type="EMBL" id="FOAF01000010">
    <property type="protein sequence ID" value="SEM32155.1"/>
    <property type="molecule type" value="Genomic_DNA"/>
</dbReference>
<name>A0A1H7XEQ8_OLID1</name>
<dbReference type="Pfam" id="PF20664">
    <property type="entry name" value="DUF6814"/>
    <property type="match status" value="1"/>
</dbReference>
<gene>
    <name evidence="2" type="ORF">SAMN05661044_04862</name>
</gene>
<dbReference type="AlphaFoldDB" id="A0A1H7XEQ8"/>
<dbReference type="STRING" id="407022.SAMN05661044_04862"/>
<evidence type="ECO:0000313" key="3">
    <source>
        <dbReference type="Proteomes" id="UP000199421"/>
    </source>
</evidence>
<proteinExistence type="predicted"/>
<keyword evidence="3" id="KW-1185">Reference proteome</keyword>
<sequence length="75" mass="8430">MNSIKKYLGILWIILALVAGYYLIVSQAIPQFRSGNPEDLVPAIVYTFVLMPIISGGLLIFGWYSLKGEYDSEKM</sequence>
<keyword evidence="1" id="KW-0812">Transmembrane</keyword>
<protein>
    <submittedName>
        <fullName evidence="2">Uncharacterized protein</fullName>
    </submittedName>
</protein>
<evidence type="ECO:0000256" key="1">
    <source>
        <dbReference type="SAM" id="Phobius"/>
    </source>
</evidence>
<organism evidence="2 3">
    <name type="scientific">Olivibacter domesticus</name>
    <name type="common">Pseudosphingobacterium domesticum</name>
    <dbReference type="NCBI Taxonomy" id="407022"/>
    <lineage>
        <taxon>Bacteria</taxon>
        <taxon>Pseudomonadati</taxon>
        <taxon>Bacteroidota</taxon>
        <taxon>Sphingobacteriia</taxon>
        <taxon>Sphingobacteriales</taxon>
        <taxon>Sphingobacteriaceae</taxon>
        <taxon>Olivibacter</taxon>
    </lineage>
</organism>